<comment type="caution">
    <text evidence="1">The sequence shown here is derived from an EMBL/GenBank/DDBJ whole genome shotgun (WGS) entry which is preliminary data.</text>
</comment>
<dbReference type="AlphaFoldDB" id="A0A7J7IE13"/>
<keyword evidence="2" id="KW-1185">Reference proteome</keyword>
<dbReference type="CDD" id="cd00754">
    <property type="entry name" value="Ubl_MoaD"/>
    <property type="match status" value="1"/>
</dbReference>
<evidence type="ECO:0008006" key="3">
    <source>
        <dbReference type="Google" id="ProtNLM"/>
    </source>
</evidence>
<organism evidence="1 2">
    <name type="scientific">Cyanidiococcus yangmingshanensis</name>
    <dbReference type="NCBI Taxonomy" id="2690220"/>
    <lineage>
        <taxon>Eukaryota</taxon>
        <taxon>Rhodophyta</taxon>
        <taxon>Bangiophyceae</taxon>
        <taxon>Cyanidiales</taxon>
        <taxon>Cyanidiaceae</taxon>
        <taxon>Cyanidiococcus</taxon>
    </lineage>
</organism>
<name>A0A7J7IE13_9RHOD</name>
<dbReference type="Pfam" id="PF02597">
    <property type="entry name" value="ThiS"/>
    <property type="match status" value="1"/>
</dbReference>
<dbReference type="SUPFAM" id="SSF54285">
    <property type="entry name" value="MoaD/ThiS"/>
    <property type="match status" value="1"/>
</dbReference>
<proteinExistence type="predicted"/>
<protein>
    <recommendedName>
        <fullName evidence="3">MoaD/ThiS family protein</fullName>
    </recommendedName>
</protein>
<dbReference type="Gene3D" id="3.10.20.30">
    <property type="match status" value="1"/>
</dbReference>
<dbReference type="InterPro" id="IPR003749">
    <property type="entry name" value="ThiS/MoaD-like"/>
</dbReference>
<sequence length="140" mass="15408">MASRRCAALEFRSPWKTAKPLVTVTATQNLTLAFRDISRAVTLQAGASVAGKNMQVRVLLFAACRRAVLDQDAITVEVPAERDDRDHEYCTVAALRQHLPDELRPLGPHLAVAVNLEYAEDWKRVYGQDEVALIPPVSGG</sequence>
<reference evidence="1 2" key="1">
    <citation type="journal article" date="2020" name="J. Phycol.">
        <title>Comparative genome analysis reveals Cyanidiococcus gen. nov., a new extremophilic red algal genus sister to Cyanidioschyzon (Cyanidioschyzonaceae, Rhodophyta).</title>
        <authorList>
            <person name="Liu S.-L."/>
            <person name="Chiang Y.-R."/>
            <person name="Yoon H.S."/>
            <person name="Fu H.-Y."/>
        </authorList>
    </citation>
    <scope>NUCLEOTIDE SEQUENCE [LARGE SCALE GENOMIC DNA]</scope>
    <source>
        <strain evidence="1 2">THAL066</strain>
    </source>
</reference>
<dbReference type="Proteomes" id="UP000530660">
    <property type="component" value="Unassembled WGS sequence"/>
</dbReference>
<evidence type="ECO:0000313" key="2">
    <source>
        <dbReference type="Proteomes" id="UP000530660"/>
    </source>
</evidence>
<dbReference type="InterPro" id="IPR012675">
    <property type="entry name" value="Beta-grasp_dom_sf"/>
</dbReference>
<evidence type="ECO:0000313" key="1">
    <source>
        <dbReference type="EMBL" id="KAF6000980.1"/>
    </source>
</evidence>
<dbReference type="OrthoDB" id="5531344at2759"/>
<dbReference type="InterPro" id="IPR016155">
    <property type="entry name" value="Mopterin_synth/thiamin_S_b"/>
</dbReference>
<dbReference type="EMBL" id="VWRR01000016">
    <property type="protein sequence ID" value="KAF6000980.1"/>
    <property type="molecule type" value="Genomic_DNA"/>
</dbReference>
<accession>A0A7J7IE13</accession>
<gene>
    <name evidence="1" type="ORF">F1559_000495</name>
</gene>